<evidence type="ECO:0000313" key="1">
    <source>
        <dbReference type="Proteomes" id="UP000095283"/>
    </source>
</evidence>
<accession>A0A1I7WTI7</accession>
<sequence>MYKHKSNSSLVRYAQQIDHLLGIKAKQVVAYFVCNLKTFYPNVQIVLFEMISTRVSRKQRIDGDNHRLASKELCSEFNSCPESNLHPVCVYQDPDPKSKGECFMDPFVFLLFPFSIHLSKKML</sequence>
<reference evidence="2" key="1">
    <citation type="submission" date="2016-11" db="UniProtKB">
        <authorList>
            <consortium name="WormBaseParasite"/>
        </authorList>
    </citation>
    <scope>IDENTIFICATION</scope>
</reference>
<organism evidence="1 2">
    <name type="scientific">Heterorhabditis bacteriophora</name>
    <name type="common">Entomopathogenic nematode worm</name>
    <dbReference type="NCBI Taxonomy" id="37862"/>
    <lineage>
        <taxon>Eukaryota</taxon>
        <taxon>Metazoa</taxon>
        <taxon>Ecdysozoa</taxon>
        <taxon>Nematoda</taxon>
        <taxon>Chromadorea</taxon>
        <taxon>Rhabditida</taxon>
        <taxon>Rhabditina</taxon>
        <taxon>Rhabditomorpha</taxon>
        <taxon>Strongyloidea</taxon>
        <taxon>Heterorhabditidae</taxon>
        <taxon>Heterorhabditis</taxon>
    </lineage>
</organism>
<name>A0A1I7WTI7_HETBA</name>
<dbReference type="WBParaSite" id="Hba_08492">
    <property type="protein sequence ID" value="Hba_08492"/>
    <property type="gene ID" value="Hba_08492"/>
</dbReference>
<keyword evidence="1" id="KW-1185">Reference proteome</keyword>
<dbReference type="AlphaFoldDB" id="A0A1I7WTI7"/>
<protein>
    <submittedName>
        <fullName evidence="2">Uncharacterized protein</fullName>
    </submittedName>
</protein>
<dbReference type="Proteomes" id="UP000095283">
    <property type="component" value="Unplaced"/>
</dbReference>
<proteinExistence type="predicted"/>
<evidence type="ECO:0000313" key="2">
    <source>
        <dbReference type="WBParaSite" id="Hba_08492"/>
    </source>
</evidence>